<dbReference type="PANTHER" id="PTHR23084">
    <property type="entry name" value="PHOSPHATIDYLINOSITOL-4-PHOSPHATE 5-KINASE RELATED"/>
    <property type="match status" value="1"/>
</dbReference>
<feature type="compositionally biased region" description="Low complexity" evidence="2">
    <location>
        <begin position="8"/>
        <end position="17"/>
    </location>
</feature>
<feature type="compositionally biased region" description="Basic and acidic residues" evidence="2">
    <location>
        <begin position="44"/>
        <end position="57"/>
    </location>
</feature>
<dbReference type="Gramene" id="fgenesh1_pg.C_scaffold_2002024">
    <property type="protein sequence ID" value="fgenesh1_pg.C_scaffold_2002024"/>
    <property type="gene ID" value="fgenesh1_pg.C_scaffold_2002024"/>
</dbReference>
<keyword evidence="1" id="KW-0677">Repeat</keyword>
<feature type="region of interest" description="Disordered" evidence="2">
    <location>
        <begin position="1"/>
        <end position="27"/>
    </location>
</feature>
<dbReference type="SMART" id="SM00698">
    <property type="entry name" value="MORN"/>
    <property type="match status" value="2"/>
</dbReference>
<gene>
    <name evidence="4" type="ORF">ARALYDRAFT_339925</name>
</gene>
<dbReference type="HOGENOM" id="CLU_032017_0_2_1"/>
<dbReference type="STRING" id="81972.D7KUL3"/>
<reference evidence="5" key="1">
    <citation type="journal article" date="2011" name="Nat. Genet.">
        <title>The Arabidopsis lyrata genome sequence and the basis of rapid genome size change.</title>
        <authorList>
            <person name="Hu T.T."/>
            <person name="Pattyn P."/>
            <person name="Bakker E.G."/>
            <person name="Cao J."/>
            <person name="Cheng J.-F."/>
            <person name="Clark R.M."/>
            <person name="Fahlgren N."/>
            <person name="Fawcett J.A."/>
            <person name="Grimwood J."/>
            <person name="Gundlach H."/>
            <person name="Haberer G."/>
            <person name="Hollister J.D."/>
            <person name="Ossowski S."/>
            <person name="Ottilar R.P."/>
            <person name="Salamov A.A."/>
            <person name="Schneeberger K."/>
            <person name="Spannagl M."/>
            <person name="Wang X."/>
            <person name="Yang L."/>
            <person name="Nasrallah M.E."/>
            <person name="Bergelson J."/>
            <person name="Carrington J.C."/>
            <person name="Gaut B.S."/>
            <person name="Schmutz J."/>
            <person name="Mayer K.F.X."/>
            <person name="Van de Peer Y."/>
            <person name="Grigoriev I.V."/>
            <person name="Nordborg M."/>
            <person name="Weigel D."/>
            <person name="Guo Y.-L."/>
        </authorList>
    </citation>
    <scope>NUCLEOTIDE SEQUENCE [LARGE SCALE GENOMIC DNA]</scope>
    <source>
        <strain evidence="5">cv. MN47</strain>
    </source>
</reference>
<keyword evidence="3" id="KW-0472">Membrane</keyword>
<evidence type="ECO:0008006" key="6">
    <source>
        <dbReference type="Google" id="ProtNLM"/>
    </source>
</evidence>
<dbReference type="AlphaFoldDB" id="D7KUL3"/>
<feature type="transmembrane region" description="Helical" evidence="3">
    <location>
        <begin position="108"/>
        <end position="133"/>
    </location>
</feature>
<dbReference type="EMBL" id="GL348714">
    <property type="protein sequence ID" value="EFH65411.1"/>
    <property type="molecule type" value="Genomic_DNA"/>
</dbReference>
<dbReference type="Pfam" id="PF02493">
    <property type="entry name" value="MORN"/>
    <property type="match status" value="2"/>
</dbReference>
<accession>D7KUL3</accession>
<proteinExistence type="predicted"/>
<evidence type="ECO:0000256" key="1">
    <source>
        <dbReference type="ARBA" id="ARBA00022737"/>
    </source>
</evidence>
<evidence type="ECO:0000313" key="5">
    <source>
        <dbReference type="Proteomes" id="UP000008694"/>
    </source>
</evidence>
<dbReference type="Proteomes" id="UP000008694">
    <property type="component" value="Unassembled WGS sequence"/>
</dbReference>
<keyword evidence="3" id="KW-0812">Transmembrane</keyword>
<dbReference type="InterPro" id="IPR003409">
    <property type="entry name" value="MORN"/>
</dbReference>
<feature type="compositionally biased region" description="Polar residues" evidence="2">
    <location>
        <begin position="18"/>
        <end position="27"/>
    </location>
</feature>
<dbReference type="PANTHER" id="PTHR23084:SF263">
    <property type="entry name" value="MORN REPEAT-CONTAINING PROTEIN 1"/>
    <property type="match status" value="1"/>
</dbReference>
<feature type="transmembrane region" description="Helical" evidence="3">
    <location>
        <begin position="75"/>
        <end position="96"/>
    </location>
</feature>
<evidence type="ECO:0000313" key="4">
    <source>
        <dbReference type="EMBL" id="EFH65411.1"/>
    </source>
</evidence>
<organism evidence="5">
    <name type="scientific">Arabidopsis lyrata subsp. lyrata</name>
    <name type="common">Lyre-leaved rock-cress</name>
    <dbReference type="NCBI Taxonomy" id="81972"/>
    <lineage>
        <taxon>Eukaryota</taxon>
        <taxon>Viridiplantae</taxon>
        <taxon>Streptophyta</taxon>
        <taxon>Embryophyta</taxon>
        <taxon>Tracheophyta</taxon>
        <taxon>Spermatophyta</taxon>
        <taxon>Magnoliopsida</taxon>
        <taxon>eudicotyledons</taxon>
        <taxon>Gunneridae</taxon>
        <taxon>Pentapetalae</taxon>
        <taxon>rosids</taxon>
        <taxon>malvids</taxon>
        <taxon>Brassicales</taxon>
        <taxon>Brassicaceae</taxon>
        <taxon>Camelineae</taxon>
        <taxon>Arabidopsis</taxon>
    </lineage>
</organism>
<dbReference type="eggNOG" id="KOG0231">
    <property type="taxonomic scope" value="Eukaryota"/>
</dbReference>
<evidence type="ECO:0000256" key="2">
    <source>
        <dbReference type="SAM" id="MobiDB-lite"/>
    </source>
</evidence>
<keyword evidence="3" id="KW-1133">Transmembrane helix</keyword>
<dbReference type="GO" id="GO:0016020">
    <property type="term" value="C:membrane"/>
    <property type="evidence" value="ECO:0007669"/>
    <property type="project" value="UniProtKB-ARBA"/>
</dbReference>
<feature type="region of interest" description="Disordered" evidence="2">
    <location>
        <begin position="44"/>
        <end position="64"/>
    </location>
</feature>
<sequence>MSQKKLTRTQSSLLRSSPTIRSSIQSLSSITECDDFNEISHHRREQDLEAGEKEEKQRRRKPVKSFGSINRIKPGLAFTLACLSFLSLSSFLLFFIDEIFTSENLLLGLIFVALALFFASRNMAVINQTVIAIKQIRVRSRIKHKHKPVQWYIGDTKPEPIKEEAQRLVVKEGVQYFSNGDSTKVNSTEGSVTEVECTIISLMEDMKEIGSMEDTMVMESSVGLKEVNIKDSISKDLDMVMEFTGFTPEILTPVNGLTVKAMALVFKLVLMVALLSENSNLVSNMDLVLTISGKNKQKLARTYKDLFVLFLSSDLWIWCCRNGDKYAGEYFGDKIHGFGVYHFANGHYYEGAWHEGRKQGYGTYRFRTGDIKSGEWDDGSLVNHLSPDSDPVRRAVQSARERAKNGVNQRRVDEHVIRAVAAANKAATAARVAAVKAVQNQMDGKICDN</sequence>
<name>D7KUL3_ARALL</name>
<dbReference type="SUPFAM" id="SSF82185">
    <property type="entry name" value="Histone H3 K4-specific methyltransferase SET7/9 N-terminal domain"/>
    <property type="match status" value="1"/>
</dbReference>
<evidence type="ECO:0000256" key="3">
    <source>
        <dbReference type="SAM" id="Phobius"/>
    </source>
</evidence>
<keyword evidence="5" id="KW-1185">Reference proteome</keyword>
<protein>
    <recommendedName>
        <fullName evidence="6">MORN repeat-containing protein</fullName>
    </recommendedName>
</protein>
<dbReference type="Gene3D" id="2.20.110.10">
    <property type="entry name" value="Histone H3 K4-specific methyltransferase SET7/9 N-terminal domain"/>
    <property type="match status" value="1"/>
</dbReference>